<reference evidence="10" key="2">
    <citation type="submission" date="2025-05" db="UniProtKB">
        <authorList>
            <consortium name="RefSeq"/>
        </authorList>
    </citation>
    <scope>NUCLEOTIDE SEQUENCE [LARGE SCALE GENOMIC DNA]</scope>
    <source>
        <tissue evidence="12">Sperm</tissue>
    </source>
</reference>
<dbReference type="AlphaFoldDB" id="A0AAJ7T5C4"/>
<accession>A0AAJ7T5C4</accession>
<keyword evidence="10" id="KW-1185">Reference proteome</keyword>
<dbReference type="PROSITE" id="PS50157">
    <property type="entry name" value="ZINC_FINGER_C2H2_2"/>
    <property type="match status" value="5"/>
</dbReference>
<dbReference type="Proteomes" id="UP001318040">
    <property type="component" value="Chromosome 1"/>
</dbReference>
<dbReference type="FunFam" id="3.30.160.60:FF:000290">
    <property type="entry name" value="Zinc finger protein 697 isoform X1"/>
    <property type="match status" value="1"/>
</dbReference>
<keyword evidence="5" id="KW-0862">Zinc</keyword>
<evidence type="ECO:0000256" key="4">
    <source>
        <dbReference type="ARBA" id="ARBA00022771"/>
    </source>
</evidence>
<evidence type="ECO:0000256" key="5">
    <source>
        <dbReference type="ARBA" id="ARBA00022833"/>
    </source>
</evidence>
<evidence type="ECO:0000259" key="9">
    <source>
        <dbReference type="PROSITE" id="PS50157"/>
    </source>
</evidence>
<dbReference type="GeneID" id="116942636"/>
<feature type="domain" description="C2H2-type" evidence="9">
    <location>
        <begin position="344"/>
        <end position="373"/>
    </location>
</feature>
<evidence type="ECO:0000256" key="3">
    <source>
        <dbReference type="ARBA" id="ARBA00022737"/>
    </source>
</evidence>
<gene>
    <name evidence="11 12" type="primary">LOC116942636</name>
</gene>
<dbReference type="GO" id="GO:0005634">
    <property type="term" value="C:nucleus"/>
    <property type="evidence" value="ECO:0007669"/>
    <property type="project" value="UniProtKB-SubCell"/>
</dbReference>
<dbReference type="InterPro" id="IPR050331">
    <property type="entry name" value="Zinc_finger"/>
</dbReference>
<organism evidence="10 11">
    <name type="scientific">Petromyzon marinus</name>
    <name type="common">Sea lamprey</name>
    <dbReference type="NCBI Taxonomy" id="7757"/>
    <lineage>
        <taxon>Eukaryota</taxon>
        <taxon>Metazoa</taxon>
        <taxon>Chordata</taxon>
        <taxon>Craniata</taxon>
        <taxon>Vertebrata</taxon>
        <taxon>Cyclostomata</taxon>
        <taxon>Hyperoartia</taxon>
        <taxon>Petromyzontiformes</taxon>
        <taxon>Petromyzontidae</taxon>
        <taxon>Petromyzon</taxon>
    </lineage>
</organism>
<comment type="subcellular location">
    <subcellularLocation>
        <location evidence="1">Nucleus</location>
    </subcellularLocation>
</comment>
<feature type="region of interest" description="Disordered" evidence="8">
    <location>
        <begin position="161"/>
        <end position="182"/>
    </location>
</feature>
<dbReference type="GO" id="GO:0010468">
    <property type="term" value="P:regulation of gene expression"/>
    <property type="evidence" value="ECO:0007669"/>
    <property type="project" value="TreeGrafter"/>
</dbReference>
<keyword evidence="3" id="KW-0677">Repeat</keyword>
<evidence type="ECO:0000313" key="12">
    <source>
        <dbReference type="RefSeq" id="XP_032810700.1"/>
    </source>
</evidence>
<evidence type="ECO:0000256" key="7">
    <source>
        <dbReference type="PROSITE-ProRule" id="PRU00042"/>
    </source>
</evidence>
<dbReference type="FunFam" id="3.30.160.60:FF:002343">
    <property type="entry name" value="Zinc finger protein 33A"/>
    <property type="match status" value="1"/>
</dbReference>
<keyword evidence="2" id="KW-0479">Metal-binding</keyword>
<feature type="domain" description="C2H2-type" evidence="9">
    <location>
        <begin position="374"/>
        <end position="401"/>
    </location>
</feature>
<dbReference type="RefSeq" id="XP_032810690.1">
    <property type="nucleotide sequence ID" value="XM_032954799.1"/>
</dbReference>
<dbReference type="InterPro" id="IPR013087">
    <property type="entry name" value="Znf_C2H2_type"/>
</dbReference>
<keyword evidence="6" id="KW-0539">Nucleus</keyword>
<feature type="domain" description="C2H2-type" evidence="9">
    <location>
        <begin position="430"/>
        <end position="457"/>
    </location>
</feature>
<dbReference type="InterPro" id="IPR036236">
    <property type="entry name" value="Znf_C2H2_sf"/>
</dbReference>
<dbReference type="FunFam" id="3.30.160.60:FF:000446">
    <property type="entry name" value="Zinc finger protein"/>
    <property type="match status" value="1"/>
</dbReference>
<protein>
    <submittedName>
        <fullName evidence="11 12">Zinc finger protein with KRAB and SCAN domains 3-like isoform X2</fullName>
    </submittedName>
</protein>
<feature type="domain" description="C2H2-type" evidence="9">
    <location>
        <begin position="458"/>
        <end position="485"/>
    </location>
</feature>
<reference evidence="11" key="1">
    <citation type="submission" date="2025-04" db="UniProtKB">
        <authorList>
            <consortium name="RefSeq"/>
        </authorList>
    </citation>
    <scope>IDENTIFICATION</scope>
    <source>
        <tissue evidence="11">Sperm</tissue>
    </source>
</reference>
<dbReference type="FunFam" id="3.30.160.60:FF:002452">
    <property type="entry name" value="zinc finger protein 142 isoform X4"/>
    <property type="match status" value="1"/>
</dbReference>
<feature type="domain" description="C2H2-type" evidence="9">
    <location>
        <begin position="402"/>
        <end position="429"/>
    </location>
</feature>
<evidence type="ECO:0000256" key="2">
    <source>
        <dbReference type="ARBA" id="ARBA00022723"/>
    </source>
</evidence>
<evidence type="ECO:0000313" key="11">
    <source>
        <dbReference type="RefSeq" id="XP_032810690.1"/>
    </source>
</evidence>
<dbReference type="RefSeq" id="XP_032810700.1">
    <property type="nucleotide sequence ID" value="XM_032954809.1"/>
</dbReference>
<proteinExistence type="predicted"/>
<sequence>MACLVGPAAPSLTLPAPPLPEPSGDFPAWLEAQGVNAEVARAMDSELGIRDYGVLRACVGDGLVRAELLAAARDRLPFGFYAVLRRFVAALLLPDDPRAPSIGAAAGAAAVKDATLVSLVEALLALLAGLSREFSACVGRLDAMDIGALAAASSAGGGEGAHGLAAAEEGAEGGGERPDQCGEAHSAAWNELKRETCYTSQGETSEVPVPMWPEIKTEPVDLAQGPSAVSSRCPTIAFVGSACRQTVDDELAALTPDAVALAQPRLEEEGAGWEGEGAEWEGEGGEEEVCDDEAVMAATATFAADTRVAPEQRNDPAEHSAAAFAAAFAGVPDAGRNHRPERSRPCKRSFCERRFEEPAYLKRHERTHAGEKPHRCDACGRAFARRSGLEYHRRVHTGERPYGCEVCGRAFAQYGNLKVHRRTHTGERPHRCDVCGRSFTLFSGLKYHARTHTGEKPYRCDVCGRSFSQCSNMKTHQRTHLAAAAANTCP</sequence>
<name>A0AAJ7T5C4_PETMA</name>
<dbReference type="SMART" id="SM00355">
    <property type="entry name" value="ZnF_C2H2"/>
    <property type="match status" value="5"/>
</dbReference>
<evidence type="ECO:0000256" key="1">
    <source>
        <dbReference type="ARBA" id="ARBA00004123"/>
    </source>
</evidence>
<dbReference type="SUPFAM" id="SSF57667">
    <property type="entry name" value="beta-beta-alpha zinc fingers"/>
    <property type="match status" value="3"/>
</dbReference>
<dbReference type="PANTHER" id="PTHR16515:SF57">
    <property type="entry name" value="ZINC FINGER PROTEIN 154-LIKE"/>
    <property type="match status" value="1"/>
</dbReference>
<dbReference type="PANTHER" id="PTHR16515">
    <property type="entry name" value="PR DOMAIN ZINC FINGER PROTEIN"/>
    <property type="match status" value="1"/>
</dbReference>
<evidence type="ECO:0000256" key="8">
    <source>
        <dbReference type="SAM" id="MobiDB-lite"/>
    </source>
</evidence>
<keyword evidence="4 7" id="KW-0863">Zinc-finger</keyword>
<dbReference type="Gene3D" id="3.30.160.60">
    <property type="entry name" value="Classic Zinc Finger"/>
    <property type="match status" value="5"/>
</dbReference>
<dbReference type="Pfam" id="PF00096">
    <property type="entry name" value="zf-C2H2"/>
    <property type="match status" value="4"/>
</dbReference>
<evidence type="ECO:0000313" key="10">
    <source>
        <dbReference type="Proteomes" id="UP001318040"/>
    </source>
</evidence>
<evidence type="ECO:0000256" key="6">
    <source>
        <dbReference type="ARBA" id="ARBA00023242"/>
    </source>
</evidence>
<dbReference type="PROSITE" id="PS00028">
    <property type="entry name" value="ZINC_FINGER_C2H2_1"/>
    <property type="match status" value="5"/>
</dbReference>
<dbReference type="GO" id="GO:0008270">
    <property type="term" value="F:zinc ion binding"/>
    <property type="evidence" value="ECO:0007669"/>
    <property type="project" value="UniProtKB-KW"/>
</dbReference>